<feature type="domain" description="Heparinase II/III-like C-terminal" evidence="2">
    <location>
        <begin position="411"/>
        <end position="520"/>
    </location>
</feature>
<evidence type="ECO:0000313" key="3">
    <source>
        <dbReference type="EMBL" id="MDG0809460.1"/>
    </source>
</evidence>
<comment type="caution">
    <text evidence="3">The sequence shown here is derived from an EMBL/GenBank/DDBJ whole genome shotgun (WGS) entry which is preliminary data.</text>
</comment>
<evidence type="ECO:0000313" key="4">
    <source>
        <dbReference type="Proteomes" id="UP001153404"/>
    </source>
</evidence>
<dbReference type="GO" id="GO:0030313">
    <property type="term" value="C:cell envelope"/>
    <property type="evidence" value="ECO:0007669"/>
    <property type="project" value="UniProtKB-SubCell"/>
</dbReference>
<dbReference type="SUPFAM" id="SSF48230">
    <property type="entry name" value="Chondroitin AC/alginate lyase"/>
    <property type="match status" value="1"/>
</dbReference>
<gene>
    <name evidence="3" type="ORF">OMP40_08905</name>
</gene>
<dbReference type="Proteomes" id="UP001153404">
    <property type="component" value="Unassembled WGS sequence"/>
</dbReference>
<dbReference type="AlphaFoldDB" id="A0A9X4KRB6"/>
<reference evidence="3" key="1">
    <citation type="submission" date="2022-10" db="EMBL/GenBank/DDBJ databases">
        <title>Comparative genomic analysis of Cohnella hashimotonis sp. nov., isolated from the International Space Station.</title>
        <authorList>
            <person name="Simpson A."/>
            <person name="Venkateswaran K."/>
        </authorList>
    </citation>
    <scope>NUCLEOTIDE SEQUENCE</scope>
    <source>
        <strain evidence="3">DSM 28161</strain>
    </source>
</reference>
<protein>
    <submittedName>
        <fullName evidence="3">Heparinase II/III-family protein</fullName>
    </submittedName>
</protein>
<dbReference type="InterPro" id="IPR008929">
    <property type="entry name" value="Chondroitin_lyas"/>
</dbReference>
<dbReference type="Gene3D" id="1.50.10.100">
    <property type="entry name" value="Chondroitin AC/alginate lyase"/>
    <property type="match status" value="1"/>
</dbReference>
<dbReference type="Gene3D" id="2.70.98.70">
    <property type="match status" value="1"/>
</dbReference>
<accession>A0A9X4KRB6</accession>
<dbReference type="RefSeq" id="WP_277530771.1">
    <property type="nucleotide sequence ID" value="NZ_JAPDIA010000003.1"/>
</dbReference>
<name>A0A9X4KRB6_9BACL</name>
<dbReference type="Pfam" id="PF07940">
    <property type="entry name" value="Hepar_II_III_C"/>
    <property type="match status" value="1"/>
</dbReference>
<organism evidence="3 4">
    <name type="scientific">Cohnella rhizosphaerae</name>
    <dbReference type="NCBI Taxonomy" id="1457232"/>
    <lineage>
        <taxon>Bacteria</taxon>
        <taxon>Bacillati</taxon>
        <taxon>Bacillota</taxon>
        <taxon>Bacilli</taxon>
        <taxon>Bacillales</taxon>
        <taxon>Paenibacillaceae</taxon>
        <taxon>Cohnella</taxon>
    </lineage>
</organism>
<sequence length="566" mass="63788">MKLTSFISSEDVAAHILSRDMTGRLVPAWENRDAWGLMPEEPRQAWIRAAERHIGADLPTLRASAFMAYFTEGSRTRYETIDAARRSALCTLLIAECLEGRERFVPDIVDLVWLLCEQTTWCSPAHHYLSRDPAQVLSNVEEPLFDLMAGETAATLAWTSFLLRGPLDRVSPLIRARIRLEIDRRIVTPYLDRSDFWWMGFGEREPNNWNPWCNGNLLAVALLQEMAPDRRAAVLSKLLRSLDRYLDVQHEDGGCDEGTTYWGRAAGMLLVNLELLYRASGGALQVYDQPLIRKLGQFVYRMYVGGPYFVNFADGAAMPAPDYGLIYLYGQRIKDDRLRALGQLGMVSYRVPSEGIVSVFQELIGLAAHADSRREEAPSPPLVQDGWLPDLQAMTAREREGSTRGLYLAAKGGHNDESHNHNDIGHYVVYADGRPYLIDIGVETYTAKTFSPERYEIWTMQSAYHSLPVVNGFGQKEGRDYRAGEAAYERSETTVRFGLDLAGAYPAEAGVKAWRRSWLFERAEGRAAAITLREQCELAEPSRAVRLHMISCRRPEDRARGANASA</sequence>
<keyword evidence="4" id="KW-1185">Reference proteome</keyword>
<dbReference type="InterPro" id="IPR012480">
    <property type="entry name" value="Hepar_II_III_C"/>
</dbReference>
<proteinExistence type="predicted"/>
<comment type="subcellular location">
    <subcellularLocation>
        <location evidence="1">Cell envelope</location>
    </subcellularLocation>
</comment>
<dbReference type="EMBL" id="JAPDIA010000003">
    <property type="protein sequence ID" value="MDG0809460.1"/>
    <property type="molecule type" value="Genomic_DNA"/>
</dbReference>
<evidence type="ECO:0000256" key="1">
    <source>
        <dbReference type="ARBA" id="ARBA00004196"/>
    </source>
</evidence>
<dbReference type="GO" id="GO:0016829">
    <property type="term" value="F:lyase activity"/>
    <property type="evidence" value="ECO:0007669"/>
    <property type="project" value="InterPro"/>
</dbReference>
<evidence type="ECO:0000259" key="2">
    <source>
        <dbReference type="Pfam" id="PF07940"/>
    </source>
</evidence>